<protein>
    <recommendedName>
        <fullName evidence="2">Aspartyl protease</fullName>
    </recommendedName>
</protein>
<accession>A0AAW2VN83</accession>
<dbReference type="EMBL" id="JACGWJ010000003">
    <property type="protein sequence ID" value="KAL0430900.1"/>
    <property type="molecule type" value="Genomic_DNA"/>
</dbReference>
<sequence length="117" mass="12741">MITGAPEEEITFSSKDLEKGILQHNDALVISSTVSNFWVKKVLVDTGSATDILFFTAFSQMGIGMEMLTRVNTPLVGFNGSIVEPMGEIALPISIGIVPHRVTRMLKNFSGRCLVIL</sequence>
<dbReference type="PANTHER" id="PTHR33240">
    <property type="entry name" value="OS08G0508500 PROTEIN"/>
    <property type="match status" value="1"/>
</dbReference>
<comment type="caution">
    <text evidence="1">The sequence shown here is derived from an EMBL/GenBank/DDBJ whole genome shotgun (WGS) entry which is preliminary data.</text>
</comment>
<dbReference type="AlphaFoldDB" id="A0AAW2VN83"/>
<reference evidence="1" key="1">
    <citation type="submission" date="2020-06" db="EMBL/GenBank/DDBJ databases">
        <authorList>
            <person name="Li T."/>
            <person name="Hu X."/>
            <person name="Zhang T."/>
            <person name="Song X."/>
            <person name="Zhang H."/>
            <person name="Dai N."/>
            <person name="Sheng W."/>
            <person name="Hou X."/>
            <person name="Wei L."/>
        </authorList>
    </citation>
    <scope>NUCLEOTIDE SEQUENCE</scope>
    <source>
        <strain evidence="1">G02</strain>
        <tissue evidence="1">Leaf</tissue>
    </source>
</reference>
<proteinExistence type="predicted"/>
<reference evidence="1" key="2">
    <citation type="journal article" date="2024" name="Plant">
        <title>Genomic evolution and insights into agronomic trait innovations of Sesamum species.</title>
        <authorList>
            <person name="Miao H."/>
            <person name="Wang L."/>
            <person name="Qu L."/>
            <person name="Liu H."/>
            <person name="Sun Y."/>
            <person name="Le M."/>
            <person name="Wang Q."/>
            <person name="Wei S."/>
            <person name="Zheng Y."/>
            <person name="Lin W."/>
            <person name="Duan Y."/>
            <person name="Cao H."/>
            <person name="Xiong S."/>
            <person name="Wang X."/>
            <person name="Wei L."/>
            <person name="Li C."/>
            <person name="Ma Q."/>
            <person name="Ju M."/>
            <person name="Zhao R."/>
            <person name="Li G."/>
            <person name="Mu C."/>
            <person name="Tian Q."/>
            <person name="Mei H."/>
            <person name="Zhang T."/>
            <person name="Gao T."/>
            <person name="Zhang H."/>
        </authorList>
    </citation>
    <scope>NUCLEOTIDE SEQUENCE</scope>
    <source>
        <strain evidence="1">G02</strain>
    </source>
</reference>
<evidence type="ECO:0008006" key="2">
    <source>
        <dbReference type="Google" id="ProtNLM"/>
    </source>
</evidence>
<name>A0AAW2VN83_SESRA</name>
<dbReference type="PANTHER" id="PTHR33240:SF15">
    <property type="entry name" value="GAG-PRO-LIKE PROTEIN"/>
    <property type="match status" value="1"/>
</dbReference>
<gene>
    <name evidence="1" type="ORF">Sradi_0716000</name>
</gene>
<organism evidence="1">
    <name type="scientific">Sesamum radiatum</name>
    <name type="common">Black benniseed</name>
    <dbReference type="NCBI Taxonomy" id="300843"/>
    <lineage>
        <taxon>Eukaryota</taxon>
        <taxon>Viridiplantae</taxon>
        <taxon>Streptophyta</taxon>
        <taxon>Embryophyta</taxon>
        <taxon>Tracheophyta</taxon>
        <taxon>Spermatophyta</taxon>
        <taxon>Magnoliopsida</taxon>
        <taxon>eudicotyledons</taxon>
        <taxon>Gunneridae</taxon>
        <taxon>Pentapetalae</taxon>
        <taxon>asterids</taxon>
        <taxon>lamiids</taxon>
        <taxon>Lamiales</taxon>
        <taxon>Pedaliaceae</taxon>
        <taxon>Sesamum</taxon>
    </lineage>
</organism>
<evidence type="ECO:0000313" key="1">
    <source>
        <dbReference type="EMBL" id="KAL0430900.1"/>
    </source>
</evidence>